<evidence type="ECO:0000256" key="1">
    <source>
        <dbReference type="SAM" id="Phobius"/>
    </source>
</evidence>
<dbReference type="EMBL" id="ABJB010947627">
    <property type="status" value="NOT_ANNOTATED_CDS"/>
    <property type="molecule type" value="Genomic_DNA"/>
</dbReference>
<organism>
    <name type="scientific">Ixodes scapularis</name>
    <name type="common">Black-legged tick</name>
    <name type="synonym">Deer tick</name>
    <dbReference type="NCBI Taxonomy" id="6945"/>
    <lineage>
        <taxon>Eukaryota</taxon>
        <taxon>Metazoa</taxon>
        <taxon>Ecdysozoa</taxon>
        <taxon>Arthropoda</taxon>
        <taxon>Chelicerata</taxon>
        <taxon>Arachnida</taxon>
        <taxon>Acari</taxon>
        <taxon>Parasitiformes</taxon>
        <taxon>Ixodida</taxon>
        <taxon>Ixodoidea</taxon>
        <taxon>Ixodidae</taxon>
        <taxon>Ixodinae</taxon>
        <taxon>Ixodes</taxon>
    </lineage>
</organism>
<gene>
    <name evidence="2" type="ORF">IscW_ISCW007736</name>
</gene>
<accession>B7PWT2</accession>
<keyword evidence="1" id="KW-0472">Membrane</keyword>
<keyword evidence="1" id="KW-0812">Transmembrane</keyword>
<dbReference type="EMBL" id="DS810024">
    <property type="protein sequence ID" value="EEC11054.1"/>
    <property type="molecule type" value="Genomic_DNA"/>
</dbReference>
<evidence type="ECO:0000313" key="2">
    <source>
        <dbReference type="EMBL" id="EEC11054.1"/>
    </source>
</evidence>
<name>B7PWT2_IXOSC</name>
<sequence length="181" mass="20702">MDHDTQEKLVPHLVAGTVSVCVRRPYIHESLLEERVNDSDFLGHMARAFRRNPTIVATVDECLDHAVRRTHVFLTAVREPTELYKYGRKIARGKETMVPSLGSTPVRKDFPLRHEFAAVYRRLDETGLRPSRSKFEGWKWSISEESAAPLDVRPFIILYLAGCVAAATVLALEWLSFLTYF</sequence>
<dbReference type="Proteomes" id="UP000001555">
    <property type="component" value="Unassembled WGS sequence"/>
</dbReference>
<protein>
    <submittedName>
        <fullName evidence="2 3">Uncharacterized protein</fullName>
    </submittedName>
</protein>
<evidence type="ECO:0000313" key="3">
    <source>
        <dbReference type="EnsemblMetazoa" id="ISCW007736-PA"/>
    </source>
</evidence>
<dbReference type="InParanoid" id="B7PWT2"/>
<dbReference type="VEuPathDB" id="VectorBase:ISCP_002681"/>
<dbReference type="PaxDb" id="6945-B7PWT2"/>
<proteinExistence type="predicted"/>
<dbReference type="VEuPathDB" id="VectorBase:ISCI007736"/>
<dbReference type="HOGENOM" id="CLU_1697480_0_0_1"/>
<feature type="transmembrane region" description="Helical" evidence="1">
    <location>
        <begin position="156"/>
        <end position="177"/>
    </location>
</feature>
<dbReference type="EnsemblMetazoa" id="ISCW007736-RA">
    <property type="protein sequence ID" value="ISCW007736-PA"/>
    <property type="gene ID" value="ISCW007736"/>
</dbReference>
<evidence type="ECO:0000313" key="4">
    <source>
        <dbReference type="Proteomes" id="UP000001555"/>
    </source>
</evidence>
<reference evidence="2 4" key="1">
    <citation type="submission" date="2008-03" db="EMBL/GenBank/DDBJ databases">
        <title>Annotation of Ixodes scapularis.</title>
        <authorList>
            <consortium name="Ixodes scapularis Genome Project Consortium"/>
            <person name="Caler E."/>
            <person name="Hannick L.I."/>
            <person name="Bidwell S."/>
            <person name="Joardar V."/>
            <person name="Thiagarajan M."/>
            <person name="Amedeo P."/>
            <person name="Galinsky K.J."/>
            <person name="Schobel S."/>
            <person name="Inman J."/>
            <person name="Hostetler J."/>
            <person name="Miller J."/>
            <person name="Hammond M."/>
            <person name="Megy K."/>
            <person name="Lawson D."/>
            <person name="Kodira C."/>
            <person name="Sutton G."/>
            <person name="Meyer J."/>
            <person name="Hill C.A."/>
            <person name="Birren B."/>
            <person name="Nene V."/>
            <person name="Collins F."/>
            <person name="Alarcon-Chaidez F."/>
            <person name="Wikel S."/>
            <person name="Strausberg R."/>
        </authorList>
    </citation>
    <scope>NUCLEOTIDE SEQUENCE [LARGE SCALE GENOMIC DNA]</scope>
    <source>
        <strain evidence="4">Wikel</strain>
        <strain evidence="2">Wikel colony</strain>
    </source>
</reference>
<keyword evidence="4" id="KW-1185">Reference proteome</keyword>
<keyword evidence="1" id="KW-1133">Transmembrane helix</keyword>
<dbReference type="VEuPathDB" id="VectorBase:ISCW007736"/>
<dbReference type="EMBL" id="ABJB010424214">
    <property type="status" value="NOT_ANNOTATED_CDS"/>
    <property type="molecule type" value="Genomic_DNA"/>
</dbReference>
<dbReference type="AlphaFoldDB" id="B7PWT2"/>
<reference evidence="3" key="2">
    <citation type="submission" date="2020-05" db="UniProtKB">
        <authorList>
            <consortium name="EnsemblMetazoa"/>
        </authorList>
    </citation>
    <scope>IDENTIFICATION</scope>
    <source>
        <strain evidence="3">wikel</strain>
    </source>
</reference>